<accession>A0A182S2T5</accession>
<name>A0A182S2T5_ANOFN</name>
<organism evidence="1">
    <name type="scientific">Anopheles funestus</name>
    <name type="common">African malaria mosquito</name>
    <dbReference type="NCBI Taxonomy" id="62324"/>
    <lineage>
        <taxon>Eukaryota</taxon>
        <taxon>Metazoa</taxon>
        <taxon>Ecdysozoa</taxon>
        <taxon>Arthropoda</taxon>
        <taxon>Hexapoda</taxon>
        <taxon>Insecta</taxon>
        <taxon>Pterygota</taxon>
        <taxon>Neoptera</taxon>
        <taxon>Endopterygota</taxon>
        <taxon>Diptera</taxon>
        <taxon>Nematocera</taxon>
        <taxon>Culicoidea</taxon>
        <taxon>Culicidae</taxon>
        <taxon>Anophelinae</taxon>
        <taxon>Anopheles</taxon>
    </lineage>
</organism>
<dbReference type="VEuPathDB" id="VectorBase:AFUN014753"/>
<proteinExistence type="predicted"/>
<protein>
    <submittedName>
        <fullName evidence="1">Uncharacterized protein</fullName>
    </submittedName>
</protein>
<dbReference type="EnsemblMetazoa" id="AFUN014753-RA">
    <property type="protein sequence ID" value="AFUN014753-PA"/>
    <property type="gene ID" value="AFUN014753"/>
</dbReference>
<reference evidence="1" key="1">
    <citation type="submission" date="2020-05" db="UniProtKB">
        <authorList>
            <consortium name="EnsemblMetazoa"/>
        </authorList>
    </citation>
    <scope>IDENTIFICATION</scope>
    <source>
        <strain evidence="1">FUMOZ</strain>
    </source>
</reference>
<dbReference type="AlphaFoldDB" id="A0A182S2T5"/>
<sequence>MDLMNLCFERNICTSGSCGRFYARCVSVPSDTIVLTWFLLAQFLTDGRFFVTDTENIGTTFCKLLQTSLDCRTWCVHIFLCHLLDVFVTLFDPARI</sequence>
<evidence type="ECO:0000313" key="1">
    <source>
        <dbReference type="EnsemblMetazoa" id="AFUN014753-PA"/>
    </source>
</evidence>